<organism evidence="2 3">
    <name type="scientific">Brachyspira innocens</name>
    <dbReference type="NCBI Taxonomy" id="13264"/>
    <lineage>
        <taxon>Bacteria</taxon>
        <taxon>Pseudomonadati</taxon>
        <taxon>Spirochaetota</taxon>
        <taxon>Spirochaetia</taxon>
        <taxon>Brachyspirales</taxon>
        <taxon>Brachyspiraceae</taxon>
        <taxon>Brachyspira</taxon>
    </lineage>
</organism>
<keyword evidence="3" id="KW-1185">Reference proteome</keyword>
<keyword evidence="2" id="KW-0067">ATP-binding</keyword>
<sequence length="160" mass="18700">MKKYILENKLEDITPLIEEICLEVKKYIGNNELDLFASALYEVIMNAIEHGNLNVLYETKKEWLKKNIYNKKLKELLKTDKAKNTHVEILLKIEDDNININVKDQGLGFKPKQEAKKINNDGFARESGRGMMMIKSYFDEVKFNKKGNSITLIKFIQKEQ</sequence>
<dbReference type="InterPro" id="IPR036890">
    <property type="entry name" value="HATPase_C_sf"/>
</dbReference>
<gene>
    <name evidence="2" type="ORF">Q5M86_00395</name>
</gene>
<dbReference type="GO" id="GO:0005524">
    <property type="term" value="F:ATP binding"/>
    <property type="evidence" value="ECO:0007669"/>
    <property type="project" value="UniProtKB-KW"/>
</dbReference>
<dbReference type="Pfam" id="PF13581">
    <property type="entry name" value="HATPase_c_2"/>
    <property type="match status" value="1"/>
</dbReference>
<dbReference type="SUPFAM" id="SSF55874">
    <property type="entry name" value="ATPase domain of HSP90 chaperone/DNA topoisomerase II/histidine kinase"/>
    <property type="match status" value="1"/>
</dbReference>
<dbReference type="Proteomes" id="UP001175147">
    <property type="component" value="Unassembled WGS sequence"/>
</dbReference>
<dbReference type="EC" id="2.7.13.3" evidence="2"/>
<protein>
    <submittedName>
        <fullName evidence="2">ATP-binding protein</fullName>
        <ecNumber evidence="2">2.7.13.3</ecNumber>
    </submittedName>
</protein>
<dbReference type="Gene3D" id="3.30.565.10">
    <property type="entry name" value="Histidine kinase-like ATPase, C-terminal domain"/>
    <property type="match status" value="1"/>
</dbReference>
<dbReference type="EMBL" id="JAUPBM010000002">
    <property type="protein sequence ID" value="MDO7019225.1"/>
    <property type="molecule type" value="Genomic_DNA"/>
</dbReference>
<evidence type="ECO:0000313" key="2">
    <source>
        <dbReference type="EMBL" id="MDO7019225.1"/>
    </source>
</evidence>
<keyword evidence="2" id="KW-0808">Transferase</keyword>
<reference evidence="2" key="1">
    <citation type="submission" date="2023-07" db="EMBL/GenBank/DDBJ databases">
        <title>Mucosal microbiota of week-old chicken and adult hens.</title>
        <authorList>
            <person name="Volf J."/>
            <person name="Karasova D."/>
            <person name="Crhanova M."/>
            <person name="Faldynova M."/>
            <person name="Prikrylova H."/>
            <person name="Zeman M."/>
            <person name="Babak V."/>
            <person name="Rajova J."/>
            <person name="Rychlik I."/>
        </authorList>
    </citation>
    <scope>NUCLEOTIDE SEQUENCE</scope>
    <source>
        <strain evidence="2">ET902</strain>
    </source>
</reference>
<name>A0ABT8YUU5_9SPIR</name>
<dbReference type="RefSeq" id="WP_020004579.1">
    <property type="nucleotide sequence ID" value="NZ_JAUPBL010000011.1"/>
</dbReference>
<comment type="caution">
    <text evidence="2">The sequence shown here is derived from an EMBL/GenBank/DDBJ whole genome shotgun (WGS) entry which is preliminary data.</text>
</comment>
<evidence type="ECO:0000313" key="3">
    <source>
        <dbReference type="Proteomes" id="UP001175147"/>
    </source>
</evidence>
<evidence type="ECO:0000259" key="1">
    <source>
        <dbReference type="Pfam" id="PF13581"/>
    </source>
</evidence>
<dbReference type="CDD" id="cd16936">
    <property type="entry name" value="HATPase_RsbW-like"/>
    <property type="match status" value="1"/>
</dbReference>
<dbReference type="InterPro" id="IPR003594">
    <property type="entry name" value="HATPase_dom"/>
</dbReference>
<keyword evidence="2" id="KW-0547">Nucleotide-binding</keyword>
<dbReference type="GO" id="GO:0004673">
    <property type="term" value="F:protein histidine kinase activity"/>
    <property type="evidence" value="ECO:0007669"/>
    <property type="project" value="UniProtKB-EC"/>
</dbReference>
<proteinExistence type="predicted"/>
<accession>A0ABT8YUU5</accession>
<feature type="domain" description="Histidine kinase/HSP90-like ATPase" evidence="1">
    <location>
        <begin position="83"/>
        <end position="154"/>
    </location>
</feature>